<dbReference type="GO" id="GO:0016579">
    <property type="term" value="P:protein deubiquitination"/>
    <property type="evidence" value="ECO:0007669"/>
    <property type="project" value="InterPro"/>
</dbReference>
<dbReference type="PANTHER" id="PTHR24006">
    <property type="entry name" value="UBIQUITIN CARBOXYL-TERMINAL HYDROLASE"/>
    <property type="match status" value="1"/>
</dbReference>
<dbReference type="PANTHER" id="PTHR24006:SF702">
    <property type="entry name" value="UBIQUITIN CARBOXYL-TERMINAL HYDROLASE 47"/>
    <property type="match status" value="1"/>
</dbReference>
<evidence type="ECO:0000256" key="3">
    <source>
        <dbReference type="ARBA" id="ARBA00012759"/>
    </source>
</evidence>
<evidence type="ECO:0000256" key="2">
    <source>
        <dbReference type="ARBA" id="ARBA00009085"/>
    </source>
</evidence>
<dbReference type="Pfam" id="PF19718">
    <property type="entry name" value="USP47_C"/>
    <property type="match status" value="1"/>
</dbReference>
<evidence type="ECO:0000256" key="9">
    <source>
        <dbReference type="ARBA" id="ARBA00029910"/>
    </source>
</evidence>
<comment type="catalytic activity">
    <reaction evidence="1">
        <text>Thiol-dependent hydrolysis of ester, thioester, amide, peptide and isopeptide bonds formed by the C-terminal Gly of ubiquitin (a 76-residue protein attached to proteins as an intracellular targeting signal).</text>
        <dbReference type="EC" id="3.4.19.12"/>
    </reaction>
</comment>
<evidence type="ECO:0000256" key="8">
    <source>
        <dbReference type="ARBA" id="ARBA00026136"/>
    </source>
</evidence>
<evidence type="ECO:0000256" key="10">
    <source>
        <dbReference type="ARBA" id="ARBA00032453"/>
    </source>
</evidence>
<dbReference type="Gene3D" id="3.90.70.10">
    <property type="entry name" value="Cysteine proteinases"/>
    <property type="match status" value="1"/>
</dbReference>
<evidence type="ECO:0000259" key="12">
    <source>
        <dbReference type="PROSITE" id="PS50235"/>
    </source>
</evidence>
<dbReference type="EMBL" id="GITU01009766">
    <property type="protein sequence ID" value="MBC1178469.1"/>
    <property type="molecule type" value="Transcribed_RNA"/>
</dbReference>
<accession>A0A7G3B1T1</accession>
<dbReference type="CDD" id="cd02659">
    <property type="entry name" value="peptidase_C19C"/>
    <property type="match status" value="1"/>
</dbReference>
<evidence type="ECO:0000256" key="5">
    <source>
        <dbReference type="ARBA" id="ARBA00022786"/>
    </source>
</evidence>
<dbReference type="GO" id="GO:0005634">
    <property type="term" value="C:nucleus"/>
    <property type="evidence" value="ECO:0007669"/>
    <property type="project" value="TreeGrafter"/>
</dbReference>
<dbReference type="InterPro" id="IPR018200">
    <property type="entry name" value="USP_CS"/>
</dbReference>
<dbReference type="EC" id="3.4.19.12" evidence="3"/>
<sequence length="1248" mass="142064">MVCPEDETSTKCIVKTISTQNKWTFLVRPNYTVKAFLEDVARNSEISNFQLFLETSNTEEFILLNEQKDKTLLEIGINFDYDSVNNLLLHPMKEEDTGNEVTEKITINTLPMTDSMSDDDLALGASASPTEPADSTTIPPLPALMFKCDNMEDSKPLKAFKDRRKTTAFVGLVNQAMTCYLNSLLQALFMTPEFRNALYKWEFDGVGESKSIPYQLQKLFLKLQTSEKPAIETTDLTRSFGWDSTEAWQQHDIQELCRVMFDALEQKFKNTQQADLINQLYQGTMIDYVKCLECGTEKSREDTFLDIPLSVKPFGSTVAYGSIEEALRAFVQPETLEENNQYSCDTCNKKCNAHKGLKFSKFPYILTLHLKRFDFDYQTMRRIKLNDKVTFPQTLNLNNLVNTSNPGFGTAAETEAMTTKMSDDCSTVTTDSGSALEEESCSATTTITNNEPDTQEDDEGIDMSTSTDHKTNTSHASGPFIYELFSIMIHSGSASGGHYYAYIKDFDSGEWYCFNDQTVTSITQEDIQKSFGGGRALYSGVYSSSINAYMLMYRRIEPQRNTSVMSKDDFPQHIKELAERLEKQQMDPDRNSADTMKVKVYFYNPGILKMEHMQIDIQTYSLFDVALTRAYNYHGVSSFYPKEDCRLVAYDRDMDCVVKSFEGHEQEAFGDLWLPYMTYDLLIETRQPGETFEPYEENGISVKVFTVDLETADVDGPFHVRTKGSRSTIGEFRELLREKLKITDVQPLDIAYKDDCVYFLRKDQDATGLNLISSTKVFVTTSGVKVGEESEVTFKRLTEQFSELIELYIVLPERDKETLEKMSIPAFKPKIPSRTATPVQETLAVVENGEIPGGSSPLPEPESNSEDSSLSDGDRTLVESLPAANTSSQSSCTENGEESDKQESEYTFKAYPCWKQSTGVKHEKPIDVMKILVDRRMEVDDLKVHLQEHVGVPKKFFKLMRKVIIPRELSNQTLNDLKEREGVYVELGRVLKLTEHLCKVYFLKVSDVTDDVEKLPYVCEWIFEDDTKVGETLVKLLKYLATLDEKYAHLVPERCRLRKMAWRGLGGVYHNDQIFGEDIHFNTDHEIVLQEVDDASPAVVTSDDSVLLLRRWNPSTLTLDPFREIAFGPGSELRKVISDLSGIPLEDVEYDKVTGAFPRNSLQVMNIQTVLEWSKTPLNNEMWAITDGSVYYYRDAKEELKEVTPEERRQLAAKGIFKSDHFSTGSASPRREKALKIYLDLSPKKQND</sequence>
<feature type="domain" description="USP" evidence="12">
    <location>
        <begin position="170"/>
        <end position="556"/>
    </location>
</feature>
<evidence type="ECO:0000256" key="4">
    <source>
        <dbReference type="ARBA" id="ARBA00022670"/>
    </source>
</evidence>
<dbReference type="SUPFAM" id="SSF54001">
    <property type="entry name" value="Cysteine proteinases"/>
    <property type="match status" value="1"/>
</dbReference>
<dbReference type="InterPro" id="IPR001394">
    <property type="entry name" value="Peptidase_C19_UCH"/>
</dbReference>
<keyword evidence="7" id="KW-0788">Thiol protease</keyword>
<dbReference type="Pfam" id="PF25985">
    <property type="entry name" value="Ubiquitin_USP47_N"/>
    <property type="match status" value="1"/>
</dbReference>
<proteinExistence type="inferred from homology"/>
<dbReference type="InterPro" id="IPR050164">
    <property type="entry name" value="Peptidase_C19"/>
</dbReference>
<reference evidence="13" key="1">
    <citation type="journal article" date="2020" name="BMC">
        <title>Leishmania infection induces a limited differential gene expression in the sand fly midgut.</title>
        <authorList>
            <person name="Coutinho-Abreu I.V."/>
            <person name="Serafim T.D."/>
            <person name="Meneses C."/>
            <person name="Kamhawi S."/>
            <person name="Oliveira F."/>
            <person name="Valenzuela J.G."/>
        </authorList>
    </citation>
    <scope>NUCLEOTIDE SEQUENCE</scope>
    <source>
        <strain evidence="13">Jacobina</strain>
        <tissue evidence="13">Midgut</tissue>
    </source>
</reference>
<dbReference type="PROSITE" id="PS00972">
    <property type="entry name" value="USP_1"/>
    <property type="match status" value="1"/>
</dbReference>
<dbReference type="PROSITE" id="PS50235">
    <property type="entry name" value="USP_3"/>
    <property type="match status" value="1"/>
</dbReference>
<organism evidence="13">
    <name type="scientific">Lutzomyia longipalpis</name>
    <name type="common">Sand fly</name>
    <dbReference type="NCBI Taxonomy" id="7200"/>
    <lineage>
        <taxon>Eukaryota</taxon>
        <taxon>Metazoa</taxon>
        <taxon>Ecdysozoa</taxon>
        <taxon>Arthropoda</taxon>
        <taxon>Hexapoda</taxon>
        <taxon>Insecta</taxon>
        <taxon>Pterygota</taxon>
        <taxon>Neoptera</taxon>
        <taxon>Endopterygota</taxon>
        <taxon>Diptera</taxon>
        <taxon>Nematocera</taxon>
        <taxon>Psychodoidea</taxon>
        <taxon>Psychodidae</taxon>
        <taxon>Lutzomyia</taxon>
        <taxon>Lutzomyia</taxon>
    </lineage>
</organism>
<evidence type="ECO:0000313" key="13">
    <source>
        <dbReference type="EMBL" id="MBC1178469.1"/>
    </source>
</evidence>
<dbReference type="InterPro" id="IPR045578">
    <property type="entry name" value="USP47_C"/>
</dbReference>
<dbReference type="Pfam" id="PF00443">
    <property type="entry name" value="UCH"/>
    <property type="match status" value="1"/>
</dbReference>
<keyword evidence="4" id="KW-0645">Protease</keyword>
<evidence type="ECO:0000256" key="6">
    <source>
        <dbReference type="ARBA" id="ARBA00022801"/>
    </source>
</evidence>
<feature type="region of interest" description="Disordered" evidence="11">
    <location>
        <begin position="439"/>
        <end position="472"/>
    </location>
</feature>
<protein>
    <recommendedName>
        <fullName evidence="8">Ubiquitin carboxyl-terminal hydrolase 47</fullName>
        <ecNumber evidence="3">3.4.19.12</ecNumber>
    </recommendedName>
    <alternativeName>
        <fullName evidence="9">Ubiquitin thioesterase 47</fullName>
    </alternativeName>
    <alternativeName>
        <fullName evidence="10">Ubiquitin-specific-processing protease 47</fullName>
    </alternativeName>
</protein>
<dbReference type="GO" id="GO:0004843">
    <property type="term" value="F:cysteine-type deubiquitinase activity"/>
    <property type="evidence" value="ECO:0007669"/>
    <property type="project" value="UniProtKB-EC"/>
</dbReference>
<feature type="region of interest" description="Disordered" evidence="11">
    <location>
        <begin position="849"/>
        <end position="903"/>
    </location>
</feature>
<dbReference type="InterPro" id="IPR038765">
    <property type="entry name" value="Papain-like_cys_pep_sf"/>
</dbReference>
<feature type="compositionally biased region" description="Polar residues" evidence="11">
    <location>
        <begin position="441"/>
        <end position="452"/>
    </location>
</feature>
<dbReference type="VEuPathDB" id="VectorBase:LLONM1_008703"/>
<name>A0A7G3B1T1_LUTLO</name>
<keyword evidence="6 13" id="KW-0378">Hydrolase</keyword>
<dbReference type="PROSITE" id="PS00973">
    <property type="entry name" value="USP_2"/>
    <property type="match status" value="1"/>
</dbReference>
<dbReference type="GO" id="GO:0005829">
    <property type="term" value="C:cytosol"/>
    <property type="evidence" value="ECO:0007669"/>
    <property type="project" value="TreeGrafter"/>
</dbReference>
<evidence type="ECO:0000256" key="1">
    <source>
        <dbReference type="ARBA" id="ARBA00000707"/>
    </source>
</evidence>
<keyword evidence="5" id="KW-0833">Ubl conjugation pathway</keyword>
<evidence type="ECO:0000256" key="11">
    <source>
        <dbReference type="SAM" id="MobiDB-lite"/>
    </source>
</evidence>
<evidence type="ECO:0000256" key="7">
    <source>
        <dbReference type="ARBA" id="ARBA00022807"/>
    </source>
</evidence>
<feature type="compositionally biased region" description="Polar residues" evidence="11">
    <location>
        <begin position="883"/>
        <end position="894"/>
    </location>
</feature>
<dbReference type="GO" id="GO:0006508">
    <property type="term" value="P:proteolysis"/>
    <property type="evidence" value="ECO:0007669"/>
    <property type="project" value="UniProtKB-KW"/>
</dbReference>
<dbReference type="InterPro" id="IPR028889">
    <property type="entry name" value="USP"/>
</dbReference>
<comment type="similarity">
    <text evidence="2">Belongs to the peptidase C19 family.</text>
</comment>
<dbReference type="AlphaFoldDB" id="A0A7G3B1T1"/>